<protein>
    <submittedName>
        <fullName evidence="1">DUF1876 domain-containing protein</fullName>
    </submittedName>
</protein>
<keyword evidence="2" id="KW-1185">Reference proteome</keyword>
<name>A0ABN3MM62_9ACTN</name>
<dbReference type="EMBL" id="BAAATA010000032">
    <property type="protein sequence ID" value="GAA2502634.1"/>
    <property type="molecule type" value="Genomic_DNA"/>
</dbReference>
<sequence>MEVNDMTMNVVGQHIEMEFQEDSQRTRAAALLRLPDGTELRAHGQAKRNPIDPAQPRVGEEIAAARALTDLAHQLMEKAAVEIEDSTHKPVRSLV</sequence>
<proteinExistence type="predicted"/>
<gene>
    <name evidence="1" type="ORF">GCM10010406_43960</name>
</gene>
<dbReference type="InterPro" id="IPR038070">
    <property type="entry name" value="Rv2632c-like_sf"/>
</dbReference>
<evidence type="ECO:0000313" key="2">
    <source>
        <dbReference type="Proteomes" id="UP001501358"/>
    </source>
</evidence>
<dbReference type="InterPro" id="IPR015057">
    <property type="entry name" value="Rv2632c-like"/>
</dbReference>
<comment type="caution">
    <text evidence="1">The sequence shown here is derived from an EMBL/GenBank/DDBJ whole genome shotgun (WGS) entry which is preliminary data.</text>
</comment>
<dbReference type="SUPFAM" id="SSF143212">
    <property type="entry name" value="Rv2632c-like"/>
    <property type="match status" value="1"/>
</dbReference>
<reference evidence="1 2" key="1">
    <citation type="journal article" date="2019" name="Int. J. Syst. Evol. Microbiol.">
        <title>The Global Catalogue of Microorganisms (GCM) 10K type strain sequencing project: providing services to taxonomists for standard genome sequencing and annotation.</title>
        <authorList>
            <consortium name="The Broad Institute Genomics Platform"/>
            <consortium name="The Broad Institute Genome Sequencing Center for Infectious Disease"/>
            <person name="Wu L."/>
            <person name="Ma J."/>
        </authorList>
    </citation>
    <scope>NUCLEOTIDE SEQUENCE [LARGE SCALE GENOMIC DNA]</scope>
    <source>
        <strain evidence="1 2">JCM 6307</strain>
    </source>
</reference>
<dbReference type="Gene3D" id="3.30.160.240">
    <property type="entry name" value="Rv1738"/>
    <property type="match status" value="1"/>
</dbReference>
<evidence type="ECO:0000313" key="1">
    <source>
        <dbReference type="EMBL" id="GAA2502634.1"/>
    </source>
</evidence>
<organism evidence="1 2">
    <name type="scientific">Streptomyces thermolineatus</name>
    <dbReference type="NCBI Taxonomy" id="44033"/>
    <lineage>
        <taxon>Bacteria</taxon>
        <taxon>Bacillati</taxon>
        <taxon>Actinomycetota</taxon>
        <taxon>Actinomycetes</taxon>
        <taxon>Kitasatosporales</taxon>
        <taxon>Streptomycetaceae</taxon>
        <taxon>Streptomyces</taxon>
    </lineage>
</organism>
<dbReference type="Proteomes" id="UP001501358">
    <property type="component" value="Unassembled WGS sequence"/>
</dbReference>
<accession>A0ABN3MM62</accession>
<dbReference type="Pfam" id="PF08962">
    <property type="entry name" value="Rv2632c-like"/>
    <property type="match status" value="1"/>
</dbReference>